<dbReference type="RefSeq" id="WP_281382864.1">
    <property type="nucleotide sequence ID" value="NZ_CP053892.1"/>
</dbReference>
<sequence length="41" mass="4274">MERLSAAGAAFRDTVVTGVGGRQILLDDPSGNPVELFQPTS</sequence>
<organism evidence="1 2">
    <name type="scientific">Actinomadura verrucosospora</name>
    <dbReference type="NCBI Taxonomy" id="46165"/>
    <lineage>
        <taxon>Bacteria</taxon>
        <taxon>Bacillati</taxon>
        <taxon>Actinomycetota</taxon>
        <taxon>Actinomycetes</taxon>
        <taxon>Streptosporangiales</taxon>
        <taxon>Thermomonosporaceae</taxon>
        <taxon>Actinomadura</taxon>
    </lineage>
</organism>
<dbReference type="GO" id="GO:0051213">
    <property type="term" value="F:dioxygenase activity"/>
    <property type="evidence" value="ECO:0007669"/>
    <property type="project" value="UniProtKB-KW"/>
</dbReference>
<dbReference type="Gene3D" id="3.10.180.10">
    <property type="entry name" value="2,3-Dihydroxybiphenyl 1,2-Dioxygenase, domain 1"/>
    <property type="match status" value="1"/>
</dbReference>
<name>A0A7D3VZ22_ACTVE</name>
<keyword evidence="2" id="KW-1185">Reference proteome</keyword>
<keyword evidence="1" id="KW-0223">Dioxygenase</keyword>
<evidence type="ECO:0000313" key="1">
    <source>
        <dbReference type="EMBL" id="QKG22312.1"/>
    </source>
</evidence>
<dbReference type="Proteomes" id="UP000501240">
    <property type="component" value="Chromosome"/>
</dbReference>
<dbReference type="EMBL" id="CP053892">
    <property type="protein sequence ID" value="QKG22312.1"/>
    <property type="molecule type" value="Genomic_DNA"/>
</dbReference>
<accession>A0A7D3VZ22</accession>
<dbReference type="InterPro" id="IPR029068">
    <property type="entry name" value="Glyas_Bleomycin-R_OHBP_Dase"/>
</dbReference>
<keyword evidence="1" id="KW-0560">Oxidoreductase</keyword>
<evidence type="ECO:0000313" key="2">
    <source>
        <dbReference type="Proteomes" id="UP000501240"/>
    </source>
</evidence>
<protein>
    <submittedName>
        <fullName evidence="1">Glyoxalase/bleomycin resistance protein/dioxygenase</fullName>
    </submittedName>
</protein>
<dbReference type="AlphaFoldDB" id="A0A7D3VZ22"/>
<gene>
    <name evidence="1" type="ORF">ACTIVE_3952</name>
</gene>
<reference evidence="1 2" key="1">
    <citation type="submission" date="2020-05" db="EMBL/GenBank/DDBJ databases">
        <title>Actinomadura verrucosospora NRRL-B18236 (PFL_A860) Genome sequencing and assembly.</title>
        <authorList>
            <person name="Samborskyy M."/>
        </authorList>
    </citation>
    <scope>NUCLEOTIDE SEQUENCE [LARGE SCALE GENOMIC DNA]</scope>
    <source>
        <strain evidence="1 2">NRRL:B18236</strain>
    </source>
</reference>
<proteinExistence type="predicted"/>
<dbReference type="SUPFAM" id="SSF54593">
    <property type="entry name" value="Glyoxalase/Bleomycin resistance protein/Dihydroxybiphenyl dioxygenase"/>
    <property type="match status" value="1"/>
</dbReference>